<evidence type="ECO:0000313" key="3">
    <source>
        <dbReference type="Proteomes" id="UP000813461"/>
    </source>
</evidence>
<comment type="caution">
    <text evidence="2">The sequence shown here is derived from an EMBL/GenBank/DDBJ whole genome shotgun (WGS) entry which is preliminary data.</text>
</comment>
<feature type="compositionally biased region" description="Polar residues" evidence="1">
    <location>
        <begin position="1"/>
        <end position="13"/>
    </location>
</feature>
<gene>
    <name evidence="2" type="ORF">FB567DRAFT_597479</name>
</gene>
<evidence type="ECO:0000256" key="1">
    <source>
        <dbReference type="SAM" id="MobiDB-lite"/>
    </source>
</evidence>
<accession>A0A8K0QX44</accession>
<sequence>MASDMQSTSSTPTAPWRDFRPGLSTAPSGYTSSDEKGWPALPTAPTKDFTKAYQRPHWDKQERAHRFNKVLFRSLYFTVRSTTRNSPYDRYLEAEKGRDNSFMEYLATNDGQTTLAKVFSQYRGLKTTIKITSDVGWFLREACTPGSYLHRLLDDMLPGEAHRPYLSLWQYVLLALLTSPTRRLGLWQIPRAIASICKRWSDAEQDDELRHWIHQIFGISEHDSDDSCELIASPHDNLVVRHNPVANGLGMIACEAISIRAGGEENHFFTKRWSDVLHQHFHAPPYNSNKRYLDPKTKGPADINRLPPEIMLQIFGYVANFDGLIVLDFDAHQRRFECNWFLQGLQGPLSPSKTWEHAHMTPMTFLKSFLDLRFVNRTWSVQVMTALFESQSIMFQQDGAPIYEDTFTDEQMTCFVPWRGENNITDLDVIVQY</sequence>
<proteinExistence type="predicted"/>
<dbReference type="AlphaFoldDB" id="A0A8K0QX44"/>
<evidence type="ECO:0000313" key="2">
    <source>
        <dbReference type="EMBL" id="KAH7073159.1"/>
    </source>
</evidence>
<dbReference type="Proteomes" id="UP000813461">
    <property type="component" value="Unassembled WGS sequence"/>
</dbReference>
<dbReference type="EMBL" id="JAGMVJ010000022">
    <property type="protein sequence ID" value="KAH7073159.1"/>
    <property type="molecule type" value="Genomic_DNA"/>
</dbReference>
<protein>
    <submittedName>
        <fullName evidence="2">Uncharacterized protein</fullName>
    </submittedName>
</protein>
<reference evidence="2" key="1">
    <citation type="journal article" date="2021" name="Nat. Commun.">
        <title>Genetic determinants of endophytism in the Arabidopsis root mycobiome.</title>
        <authorList>
            <person name="Mesny F."/>
            <person name="Miyauchi S."/>
            <person name="Thiergart T."/>
            <person name="Pickel B."/>
            <person name="Atanasova L."/>
            <person name="Karlsson M."/>
            <person name="Huettel B."/>
            <person name="Barry K.W."/>
            <person name="Haridas S."/>
            <person name="Chen C."/>
            <person name="Bauer D."/>
            <person name="Andreopoulos W."/>
            <person name="Pangilinan J."/>
            <person name="LaButti K."/>
            <person name="Riley R."/>
            <person name="Lipzen A."/>
            <person name="Clum A."/>
            <person name="Drula E."/>
            <person name="Henrissat B."/>
            <person name="Kohler A."/>
            <person name="Grigoriev I.V."/>
            <person name="Martin F.M."/>
            <person name="Hacquard S."/>
        </authorList>
    </citation>
    <scope>NUCLEOTIDE SEQUENCE</scope>
    <source>
        <strain evidence="2">MPI-SDFR-AT-0120</strain>
    </source>
</reference>
<keyword evidence="3" id="KW-1185">Reference proteome</keyword>
<name>A0A8K0QX44_9PLEO</name>
<organism evidence="2 3">
    <name type="scientific">Paraphoma chrysanthemicola</name>
    <dbReference type="NCBI Taxonomy" id="798071"/>
    <lineage>
        <taxon>Eukaryota</taxon>
        <taxon>Fungi</taxon>
        <taxon>Dikarya</taxon>
        <taxon>Ascomycota</taxon>
        <taxon>Pezizomycotina</taxon>
        <taxon>Dothideomycetes</taxon>
        <taxon>Pleosporomycetidae</taxon>
        <taxon>Pleosporales</taxon>
        <taxon>Pleosporineae</taxon>
        <taxon>Phaeosphaeriaceae</taxon>
        <taxon>Paraphoma</taxon>
    </lineage>
</organism>
<feature type="region of interest" description="Disordered" evidence="1">
    <location>
        <begin position="1"/>
        <end position="46"/>
    </location>
</feature>